<dbReference type="PANTHER" id="PTHR12521:SF0">
    <property type="entry name" value="ADP-RIBOSE GLYCOHYDROLASE OARD1"/>
    <property type="match status" value="1"/>
</dbReference>
<dbReference type="OrthoDB" id="9780211at2"/>
<dbReference type="Proteomes" id="UP000319449">
    <property type="component" value="Unassembled WGS sequence"/>
</dbReference>
<feature type="domain" description="Macro" evidence="2">
    <location>
        <begin position="1"/>
        <end position="155"/>
    </location>
</feature>
<evidence type="ECO:0000256" key="1">
    <source>
        <dbReference type="ARBA" id="ARBA00035885"/>
    </source>
</evidence>
<gene>
    <name evidence="3" type="ORF">JN12_00628</name>
</gene>
<dbReference type="InterPro" id="IPR043472">
    <property type="entry name" value="Macro_dom-like"/>
</dbReference>
<dbReference type="Gene3D" id="3.40.220.10">
    <property type="entry name" value="Leucine Aminopeptidase, subunit E, domain 1"/>
    <property type="match status" value="1"/>
</dbReference>
<evidence type="ECO:0000313" key="3">
    <source>
        <dbReference type="EMBL" id="TWJ32653.1"/>
    </source>
</evidence>
<organism evidence="3 4">
    <name type="scientific">Geobacter argillaceus</name>
    <dbReference type="NCBI Taxonomy" id="345631"/>
    <lineage>
        <taxon>Bacteria</taxon>
        <taxon>Pseudomonadati</taxon>
        <taxon>Thermodesulfobacteriota</taxon>
        <taxon>Desulfuromonadia</taxon>
        <taxon>Geobacterales</taxon>
        <taxon>Geobacteraceae</taxon>
        <taxon>Geobacter</taxon>
    </lineage>
</organism>
<dbReference type="RefSeq" id="WP_145018013.1">
    <property type="nucleotide sequence ID" value="NZ_VLLN01000003.1"/>
</dbReference>
<dbReference type="SMART" id="SM00506">
    <property type="entry name" value="A1pp"/>
    <property type="match status" value="1"/>
</dbReference>
<dbReference type="PANTHER" id="PTHR12521">
    <property type="entry name" value="PROTEIN C6ORF130"/>
    <property type="match status" value="1"/>
</dbReference>
<dbReference type="PROSITE" id="PS51154">
    <property type="entry name" value="MACRO"/>
    <property type="match status" value="1"/>
</dbReference>
<dbReference type="CDD" id="cd02901">
    <property type="entry name" value="Macro_Poa1p-like"/>
    <property type="match status" value="1"/>
</dbReference>
<comment type="catalytic activity">
    <reaction evidence="1">
        <text>an N-(ADP-alpha-D-ribosyl)-thymidine in DNA + H2O = a thymidine in DNA + ADP-D-ribose</text>
        <dbReference type="Rhea" id="RHEA:71655"/>
        <dbReference type="Rhea" id="RHEA-COMP:13556"/>
        <dbReference type="Rhea" id="RHEA-COMP:18051"/>
        <dbReference type="ChEBI" id="CHEBI:15377"/>
        <dbReference type="ChEBI" id="CHEBI:57967"/>
        <dbReference type="ChEBI" id="CHEBI:137386"/>
        <dbReference type="ChEBI" id="CHEBI:191199"/>
    </reaction>
    <physiologicalReaction direction="left-to-right" evidence="1">
        <dbReference type="Rhea" id="RHEA:71656"/>
    </physiologicalReaction>
</comment>
<comment type="caution">
    <text evidence="3">The sequence shown here is derived from an EMBL/GenBank/DDBJ whole genome shotgun (WGS) entry which is preliminary data.</text>
</comment>
<reference evidence="3 4" key="1">
    <citation type="submission" date="2019-07" db="EMBL/GenBank/DDBJ databases">
        <title>Genomic Encyclopedia of Archaeal and Bacterial Type Strains, Phase II (KMG-II): from individual species to whole genera.</title>
        <authorList>
            <person name="Goeker M."/>
        </authorList>
    </citation>
    <scope>NUCLEOTIDE SEQUENCE [LARGE SCALE GENOMIC DNA]</scope>
    <source>
        <strain evidence="3 4">ATCC BAA-1139</strain>
    </source>
</reference>
<name>A0A562WQN6_9BACT</name>
<dbReference type="GO" id="GO:0140291">
    <property type="term" value="P:peptidyl-glutamate ADP-deribosylation"/>
    <property type="evidence" value="ECO:0007669"/>
    <property type="project" value="TreeGrafter"/>
</dbReference>
<dbReference type="Pfam" id="PF01661">
    <property type="entry name" value="Macro"/>
    <property type="match status" value="1"/>
</dbReference>
<keyword evidence="4" id="KW-1185">Reference proteome</keyword>
<sequence>MIQYTKGNILRADAEALVNTVNCVGFMGKGIALQFKKAYPENFTEYQKACRSEEVQPGRMHVYSTGRMLNPLYIINFPTKRHYRERSRYEDIESGLRALVAEIRRLGIRSIAVPPLGCGLGGLNWGKVKGMIEQAFAELPDTQVLVFEPGETPAADTMPIGSERPKLTVPRALFIKLMQQYGQSAYRLTLLEIQKLAYFLQEAEQPLRLKYETGIYGPYAPNLNKVLEMLEGHFIRGYGDSQKPDVEITLLEGAEEEAKAFLADQEPELQRLERVSNLIDGFETPYGMELLSSIHWLAKHATPQVKTPEEAIVSMAAWTDRKRKLFKPEHIRIAWSHLNSQGWFNAAVS</sequence>
<protein>
    <submittedName>
        <fullName evidence="3">O-acetyl-ADP-ribose deacetylase (Regulator of RNase III)</fullName>
    </submittedName>
</protein>
<dbReference type="AlphaFoldDB" id="A0A562WQN6"/>
<dbReference type="EMBL" id="VLLN01000003">
    <property type="protein sequence ID" value="TWJ32653.1"/>
    <property type="molecule type" value="Genomic_DNA"/>
</dbReference>
<evidence type="ECO:0000313" key="4">
    <source>
        <dbReference type="Proteomes" id="UP000319449"/>
    </source>
</evidence>
<accession>A0A562WQN6</accession>
<proteinExistence type="predicted"/>
<dbReference type="InterPro" id="IPR002589">
    <property type="entry name" value="Macro_dom"/>
</dbReference>
<dbReference type="InterPro" id="IPR050892">
    <property type="entry name" value="ADP-ribose_metab_enzymes"/>
</dbReference>
<dbReference type="SUPFAM" id="SSF52949">
    <property type="entry name" value="Macro domain-like"/>
    <property type="match status" value="1"/>
</dbReference>
<evidence type="ECO:0000259" key="2">
    <source>
        <dbReference type="PROSITE" id="PS51154"/>
    </source>
</evidence>